<sequence length="141" mass="15659">MADYTDDSLTEDIWASPGPKHEYAPPPDRPKTPRTPRTPKSPPKTPANPNTNYDREAALRKELEGVRNINAAIEGIITTLEKAKGNMNVCSYAQRPCVLTSAADPSFADRRQHCIERIHPPQHLDSHPVANRAQPATDFEP</sequence>
<feature type="compositionally biased region" description="Acidic residues" evidence="19">
    <location>
        <begin position="1"/>
        <end position="10"/>
    </location>
</feature>
<keyword evidence="6" id="KW-0963">Cytoplasm</keyword>
<keyword evidence="9" id="KW-0498">Mitosis</keyword>
<evidence type="ECO:0000256" key="17">
    <source>
        <dbReference type="ARBA" id="ARBA00044152"/>
    </source>
</evidence>
<reference evidence="20" key="1">
    <citation type="submission" date="2021-06" db="EMBL/GenBank/DDBJ databases">
        <title>Comparative genomics, transcriptomics and evolutionary studies reveal genomic signatures of adaptation to plant cell wall in hemibiotrophic fungi.</title>
        <authorList>
            <consortium name="DOE Joint Genome Institute"/>
            <person name="Baroncelli R."/>
            <person name="Diaz J.F."/>
            <person name="Benocci T."/>
            <person name="Peng M."/>
            <person name="Battaglia E."/>
            <person name="Haridas S."/>
            <person name="Andreopoulos W."/>
            <person name="Labutti K."/>
            <person name="Pangilinan J."/>
            <person name="Floch G.L."/>
            <person name="Makela M.R."/>
            <person name="Henrissat B."/>
            <person name="Grigoriev I.V."/>
            <person name="Crouch J.A."/>
            <person name="De Vries R.P."/>
            <person name="Sukno S.A."/>
            <person name="Thon M.R."/>
        </authorList>
    </citation>
    <scope>NUCLEOTIDE SEQUENCE</scope>
    <source>
        <strain evidence="20">MAFF235873</strain>
    </source>
</reference>
<keyword evidence="7" id="KW-0132">Cell division</keyword>
<evidence type="ECO:0000256" key="12">
    <source>
        <dbReference type="ARBA" id="ARBA00023054"/>
    </source>
</evidence>
<accession>A0AAD9M749</accession>
<keyword evidence="15" id="KW-0131">Cell cycle</keyword>
<evidence type="ECO:0000256" key="4">
    <source>
        <dbReference type="ARBA" id="ARBA00005366"/>
    </source>
</evidence>
<protein>
    <recommendedName>
        <fullName evidence="17">DASH complex subunit DUO1</fullName>
    </recommendedName>
    <alternativeName>
        <fullName evidence="18">Outer kinetochore protein DUO1</fullName>
    </alternativeName>
</protein>
<gene>
    <name evidence="20" type="ORF">LX32DRAFT_637273</name>
</gene>
<evidence type="ECO:0000256" key="10">
    <source>
        <dbReference type="ARBA" id="ARBA00022829"/>
    </source>
</evidence>
<comment type="caution">
    <text evidence="20">The sequence shown here is derived from an EMBL/GenBank/DDBJ whole genome shotgun (WGS) entry which is preliminary data.</text>
</comment>
<name>A0AAD9M749_9PEZI</name>
<evidence type="ECO:0000313" key="21">
    <source>
        <dbReference type="Proteomes" id="UP001232148"/>
    </source>
</evidence>
<feature type="region of interest" description="Disordered" evidence="19">
    <location>
        <begin position="1"/>
        <end position="54"/>
    </location>
</feature>
<evidence type="ECO:0000256" key="8">
    <source>
        <dbReference type="ARBA" id="ARBA00022701"/>
    </source>
</evidence>
<evidence type="ECO:0000256" key="19">
    <source>
        <dbReference type="SAM" id="MobiDB-lite"/>
    </source>
</evidence>
<evidence type="ECO:0000256" key="5">
    <source>
        <dbReference type="ARBA" id="ARBA00022454"/>
    </source>
</evidence>
<evidence type="ECO:0000313" key="20">
    <source>
        <dbReference type="EMBL" id="KAK2031470.1"/>
    </source>
</evidence>
<evidence type="ECO:0000256" key="14">
    <source>
        <dbReference type="ARBA" id="ARBA00023242"/>
    </source>
</evidence>
<keyword evidence="10" id="KW-0159">Chromosome partition</keyword>
<evidence type="ECO:0000256" key="11">
    <source>
        <dbReference type="ARBA" id="ARBA00022838"/>
    </source>
</evidence>
<comment type="subcellular location">
    <subcellularLocation>
        <location evidence="3">Chromosome</location>
        <location evidence="3">Centromere</location>
        <location evidence="3">Kinetochore</location>
    </subcellularLocation>
    <subcellularLocation>
        <location evidence="2">Cytoplasm</location>
        <location evidence="2">Cytoskeleton</location>
        <location evidence="2">Spindle</location>
    </subcellularLocation>
    <subcellularLocation>
        <location evidence="1">Nucleus</location>
    </subcellularLocation>
</comment>
<feature type="region of interest" description="Disordered" evidence="19">
    <location>
        <begin position="121"/>
        <end position="141"/>
    </location>
</feature>
<evidence type="ECO:0000256" key="7">
    <source>
        <dbReference type="ARBA" id="ARBA00022618"/>
    </source>
</evidence>
<keyword evidence="14" id="KW-0539">Nucleus</keyword>
<evidence type="ECO:0000256" key="3">
    <source>
        <dbReference type="ARBA" id="ARBA00004629"/>
    </source>
</evidence>
<evidence type="ECO:0000256" key="1">
    <source>
        <dbReference type="ARBA" id="ARBA00004123"/>
    </source>
</evidence>
<dbReference type="GO" id="GO:0005874">
    <property type="term" value="C:microtubule"/>
    <property type="evidence" value="ECO:0007669"/>
    <property type="project" value="UniProtKB-KW"/>
</dbReference>
<keyword evidence="21" id="KW-1185">Reference proteome</keyword>
<dbReference type="GO" id="GO:0042729">
    <property type="term" value="C:DASH complex"/>
    <property type="evidence" value="ECO:0007669"/>
    <property type="project" value="InterPro"/>
</dbReference>
<dbReference type="GO" id="GO:0051301">
    <property type="term" value="P:cell division"/>
    <property type="evidence" value="ECO:0007669"/>
    <property type="project" value="UniProtKB-KW"/>
</dbReference>
<dbReference type="InterPro" id="IPR013960">
    <property type="entry name" value="DASH_Duo1"/>
</dbReference>
<evidence type="ECO:0000256" key="13">
    <source>
        <dbReference type="ARBA" id="ARBA00023212"/>
    </source>
</evidence>
<proteinExistence type="inferred from homology"/>
<dbReference type="Proteomes" id="UP001232148">
    <property type="component" value="Unassembled WGS sequence"/>
</dbReference>
<keyword evidence="13" id="KW-0206">Cytoskeleton</keyword>
<dbReference type="AlphaFoldDB" id="A0AAD9M749"/>
<keyword evidence="5" id="KW-0158">Chromosome</keyword>
<evidence type="ECO:0000256" key="18">
    <source>
        <dbReference type="ARBA" id="ARBA00044358"/>
    </source>
</evidence>
<evidence type="ECO:0000256" key="9">
    <source>
        <dbReference type="ARBA" id="ARBA00022776"/>
    </source>
</evidence>
<dbReference type="GO" id="GO:0007059">
    <property type="term" value="P:chromosome segregation"/>
    <property type="evidence" value="ECO:0007669"/>
    <property type="project" value="UniProtKB-KW"/>
</dbReference>
<keyword evidence="8" id="KW-0493">Microtubule</keyword>
<evidence type="ECO:0000256" key="15">
    <source>
        <dbReference type="ARBA" id="ARBA00023306"/>
    </source>
</evidence>
<evidence type="ECO:0000256" key="16">
    <source>
        <dbReference type="ARBA" id="ARBA00023328"/>
    </source>
</evidence>
<comment type="similarity">
    <text evidence="4">Belongs to the DASH complex DUO1 family.</text>
</comment>
<dbReference type="GO" id="GO:0000278">
    <property type="term" value="P:mitotic cell cycle"/>
    <property type="evidence" value="ECO:0007669"/>
    <property type="project" value="InterPro"/>
</dbReference>
<dbReference type="EMBL" id="MU842840">
    <property type="protein sequence ID" value="KAK2031470.1"/>
    <property type="molecule type" value="Genomic_DNA"/>
</dbReference>
<keyword evidence="16" id="KW-0137">Centromere</keyword>
<dbReference type="PANTHER" id="PTHR28216">
    <property type="entry name" value="DASH COMPLEX SUBUNIT DUO1"/>
    <property type="match status" value="1"/>
</dbReference>
<dbReference type="GO" id="GO:0072686">
    <property type="term" value="C:mitotic spindle"/>
    <property type="evidence" value="ECO:0007669"/>
    <property type="project" value="InterPro"/>
</dbReference>
<organism evidence="20 21">
    <name type="scientific">Colletotrichum zoysiae</name>
    <dbReference type="NCBI Taxonomy" id="1216348"/>
    <lineage>
        <taxon>Eukaryota</taxon>
        <taxon>Fungi</taxon>
        <taxon>Dikarya</taxon>
        <taxon>Ascomycota</taxon>
        <taxon>Pezizomycotina</taxon>
        <taxon>Sordariomycetes</taxon>
        <taxon>Hypocreomycetidae</taxon>
        <taxon>Glomerellales</taxon>
        <taxon>Glomerellaceae</taxon>
        <taxon>Colletotrichum</taxon>
        <taxon>Colletotrichum graminicola species complex</taxon>
    </lineage>
</organism>
<dbReference type="PANTHER" id="PTHR28216:SF1">
    <property type="entry name" value="DASH COMPLEX SUBUNIT DUO1"/>
    <property type="match status" value="1"/>
</dbReference>
<feature type="compositionally biased region" description="Basic and acidic residues" evidence="19">
    <location>
        <begin position="19"/>
        <end position="31"/>
    </location>
</feature>
<evidence type="ECO:0000256" key="2">
    <source>
        <dbReference type="ARBA" id="ARBA00004186"/>
    </source>
</evidence>
<keyword evidence="11" id="KW-0995">Kinetochore</keyword>
<keyword evidence="12" id="KW-0175">Coiled coil</keyword>
<evidence type="ECO:0000256" key="6">
    <source>
        <dbReference type="ARBA" id="ARBA00022490"/>
    </source>
</evidence>
<dbReference type="Pfam" id="PF08651">
    <property type="entry name" value="DASH_Duo1"/>
    <property type="match status" value="1"/>
</dbReference>